<evidence type="ECO:0000256" key="1">
    <source>
        <dbReference type="ARBA" id="ARBA00003145"/>
    </source>
</evidence>
<name>A0A6A8AAU1_9HYPH</name>
<sequence>MDQHIFRIGNNVSTTAKAESVSFLIDAADYYSELACAIRSAKKQIWIVGWDFHAHLALTPDREDPTWLDELLLAQLEASDDLVIHILVWGMGPIYSGKSLKIFRREGFLSHPRVKICFDFKHPFMASHHQKIVSIDSEVAFMGGIDLTEGRWDDSRHLARNPLRVKRDGIPYEPVHDVQVRVTGEAATAVQDIARQRWLRATREQVANAERNTAASPWPVNRPADLSDATIALSLTDPQARGGKFQSLALALDAIAAAKSHIYIEAQYLASFRVARALAARLQSMDAPEIVIIVTRISHGFIERQIMGRNRTRIIRKLKRQDLYDRLWVMYAVVADEDSANSQDILIHSKLMIVDDAFLRIGSSNLNNRSERFDTEADLSLVATNARDKKAIAGLRNRLMAEHLGSSPEVISAVFRKTGSLQAVIRANNSLSRGLRHFDVDLQQGSVSPALATPVVDPSERSLFRSLVQGVWRKTLARGRYVFRFFGRNRELACGKKEKASR</sequence>
<dbReference type="GO" id="GO:0004630">
    <property type="term" value="F:phospholipase D activity"/>
    <property type="evidence" value="ECO:0007669"/>
    <property type="project" value="UniProtKB-EC"/>
</dbReference>
<keyword evidence="5" id="KW-0677">Repeat</keyword>
<dbReference type="PROSITE" id="PS50035">
    <property type="entry name" value="PLD"/>
    <property type="match status" value="2"/>
</dbReference>
<feature type="domain" description="PLD phosphodiesterase" evidence="9">
    <location>
        <begin position="343"/>
        <end position="370"/>
    </location>
</feature>
<comment type="function">
    <text evidence="1">Could be a virulence factor.</text>
</comment>
<keyword evidence="6" id="KW-0378">Hydrolase</keyword>
<keyword evidence="4" id="KW-0964">Secreted</keyword>
<proteinExistence type="predicted"/>
<organism evidence="10 11">
    <name type="scientific">Endobacterium cereale</name>
    <dbReference type="NCBI Taxonomy" id="2663029"/>
    <lineage>
        <taxon>Bacteria</taxon>
        <taxon>Pseudomonadati</taxon>
        <taxon>Pseudomonadota</taxon>
        <taxon>Alphaproteobacteria</taxon>
        <taxon>Hyphomicrobiales</taxon>
        <taxon>Rhizobiaceae</taxon>
        <taxon>Endobacterium</taxon>
    </lineage>
</organism>
<dbReference type="GO" id="GO:0005576">
    <property type="term" value="C:extracellular region"/>
    <property type="evidence" value="ECO:0007669"/>
    <property type="project" value="UniProtKB-SubCell"/>
</dbReference>
<evidence type="ECO:0000256" key="5">
    <source>
        <dbReference type="ARBA" id="ARBA00022737"/>
    </source>
</evidence>
<accession>A0A6A8AAU1</accession>
<dbReference type="SUPFAM" id="SSF56024">
    <property type="entry name" value="Phospholipase D/nuclease"/>
    <property type="match status" value="2"/>
</dbReference>
<evidence type="ECO:0000256" key="8">
    <source>
        <dbReference type="ARBA" id="ARBA00029594"/>
    </source>
</evidence>
<dbReference type="GO" id="GO:0009395">
    <property type="term" value="P:phospholipid catabolic process"/>
    <property type="evidence" value="ECO:0007669"/>
    <property type="project" value="TreeGrafter"/>
</dbReference>
<gene>
    <name evidence="10" type="ORF">GAO09_12035</name>
</gene>
<evidence type="ECO:0000256" key="7">
    <source>
        <dbReference type="ARBA" id="ARBA00023098"/>
    </source>
</evidence>
<evidence type="ECO:0000256" key="2">
    <source>
        <dbReference type="ARBA" id="ARBA00004613"/>
    </source>
</evidence>
<dbReference type="InterPro" id="IPR015679">
    <property type="entry name" value="PLipase_D_fam"/>
</dbReference>
<dbReference type="AlphaFoldDB" id="A0A6A8AAU1"/>
<dbReference type="SMART" id="SM00155">
    <property type="entry name" value="PLDc"/>
    <property type="match status" value="2"/>
</dbReference>
<protein>
    <recommendedName>
        <fullName evidence="3">Phospholipase D</fullName>
    </recommendedName>
    <alternativeName>
        <fullName evidence="8">Choline phosphatase</fullName>
    </alternativeName>
</protein>
<dbReference type="Pfam" id="PF13091">
    <property type="entry name" value="PLDc_2"/>
    <property type="match status" value="1"/>
</dbReference>
<dbReference type="PANTHER" id="PTHR18896">
    <property type="entry name" value="PHOSPHOLIPASE D"/>
    <property type="match status" value="1"/>
</dbReference>
<comment type="subcellular location">
    <subcellularLocation>
        <location evidence="2">Secreted</location>
    </subcellularLocation>
</comment>
<dbReference type="InterPro" id="IPR025202">
    <property type="entry name" value="PLD-like_dom"/>
</dbReference>
<evidence type="ECO:0000313" key="11">
    <source>
        <dbReference type="Proteomes" id="UP000435138"/>
    </source>
</evidence>
<dbReference type="InterPro" id="IPR001736">
    <property type="entry name" value="PLipase_D/transphosphatidylase"/>
</dbReference>
<evidence type="ECO:0000256" key="4">
    <source>
        <dbReference type="ARBA" id="ARBA00022525"/>
    </source>
</evidence>
<dbReference type="PANTHER" id="PTHR18896:SF60">
    <property type="entry name" value="PHOSPHOLIPASE D"/>
    <property type="match status" value="1"/>
</dbReference>
<keyword evidence="7" id="KW-0443">Lipid metabolism</keyword>
<evidence type="ECO:0000256" key="6">
    <source>
        <dbReference type="ARBA" id="ARBA00022801"/>
    </source>
</evidence>
<dbReference type="CDD" id="cd09143">
    <property type="entry name" value="PLDc_vPLD1_2_like_bac_2"/>
    <property type="match status" value="1"/>
</dbReference>
<evidence type="ECO:0000313" key="10">
    <source>
        <dbReference type="EMBL" id="MQY46760.1"/>
    </source>
</evidence>
<dbReference type="EMBL" id="WIXI01000042">
    <property type="protein sequence ID" value="MQY46760.1"/>
    <property type="molecule type" value="Genomic_DNA"/>
</dbReference>
<dbReference type="CDD" id="cd09140">
    <property type="entry name" value="PLDc_vPLD1_2_like_bac_1"/>
    <property type="match status" value="1"/>
</dbReference>
<evidence type="ECO:0000259" key="9">
    <source>
        <dbReference type="PROSITE" id="PS50035"/>
    </source>
</evidence>
<evidence type="ECO:0000256" key="3">
    <source>
        <dbReference type="ARBA" id="ARBA00018392"/>
    </source>
</evidence>
<dbReference type="RefSeq" id="WP_153354248.1">
    <property type="nucleotide sequence ID" value="NZ_JAYKOO010000010.1"/>
</dbReference>
<dbReference type="Proteomes" id="UP000435138">
    <property type="component" value="Unassembled WGS sequence"/>
</dbReference>
<reference evidence="10 11" key="1">
    <citation type="submission" date="2019-11" db="EMBL/GenBank/DDBJ databases">
        <title>Genome analysis of Rhizobacterium cereale a novel genus and species isolated from maize roots in North Spain.</title>
        <authorList>
            <person name="Menendez E."/>
            <person name="Flores-Felix J.D."/>
            <person name="Ramirez-Bahena M.-H."/>
            <person name="Igual J.M."/>
            <person name="Garcia-Fraile P."/>
            <person name="Peix A."/>
            <person name="Velazquez E."/>
        </authorList>
    </citation>
    <scope>NUCLEOTIDE SEQUENCE [LARGE SCALE GENOMIC DNA]</scope>
    <source>
        <strain evidence="10 11">RZME27</strain>
    </source>
</reference>
<comment type="caution">
    <text evidence="10">The sequence shown here is derived from an EMBL/GenBank/DDBJ whole genome shotgun (WGS) entry which is preliminary data.</text>
</comment>
<keyword evidence="11" id="KW-1185">Reference proteome</keyword>
<dbReference type="Gene3D" id="3.30.870.10">
    <property type="entry name" value="Endonuclease Chain A"/>
    <property type="match status" value="2"/>
</dbReference>
<feature type="domain" description="PLD phosphodiesterase" evidence="9">
    <location>
        <begin position="124"/>
        <end position="151"/>
    </location>
</feature>